<keyword evidence="3" id="KW-1185">Reference proteome</keyword>
<sequence length="152" mass="16685">MHLPTLIPFLTLLTPTLSHTISEQRMRMLSGGRFGPSQSGNNHFTNGKRYFINPKPENPAGAGVLSGIDPTRVTSNSIMDSQSDKRDLIYPKPQTPAGAGVITGIDDKRIPVNKRDACEFSSCDACYKEELACVNCAKDYTVDNFAPCMLCW</sequence>
<comment type="caution">
    <text evidence="2">The sequence shown here is derived from an EMBL/GenBank/DDBJ whole genome shotgun (WGS) entry which is preliminary data.</text>
</comment>
<evidence type="ECO:0000313" key="2">
    <source>
        <dbReference type="EMBL" id="KAK4652243.1"/>
    </source>
</evidence>
<protein>
    <submittedName>
        <fullName evidence="2">Uncharacterized protein</fullName>
    </submittedName>
</protein>
<organism evidence="2 3">
    <name type="scientific">Podospora pseudocomata</name>
    <dbReference type="NCBI Taxonomy" id="2093779"/>
    <lineage>
        <taxon>Eukaryota</taxon>
        <taxon>Fungi</taxon>
        <taxon>Dikarya</taxon>
        <taxon>Ascomycota</taxon>
        <taxon>Pezizomycotina</taxon>
        <taxon>Sordariomycetes</taxon>
        <taxon>Sordariomycetidae</taxon>
        <taxon>Sordariales</taxon>
        <taxon>Podosporaceae</taxon>
        <taxon>Podospora</taxon>
    </lineage>
</organism>
<keyword evidence="1" id="KW-0732">Signal</keyword>
<accession>A0ABR0G940</accession>
<dbReference type="RefSeq" id="XP_062741218.1">
    <property type="nucleotide sequence ID" value="XM_062892619.1"/>
</dbReference>
<reference evidence="2 3" key="1">
    <citation type="journal article" date="2023" name="bioRxiv">
        <title>High-quality genome assemblies of four members of thePodospora anserinaspecies complex.</title>
        <authorList>
            <person name="Ament-Velasquez S.L."/>
            <person name="Vogan A.A."/>
            <person name="Wallerman O."/>
            <person name="Hartmann F."/>
            <person name="Gautier V."/>
            <person name="Silar P."/>
            <person name="Giraud T."/>
            <person name="Johannesson H."/>
        </authorList>
    </citation>
    <scope>NUCLEOTIDE SEQUENCE [LARGE SCALE GENOMIC DNA]</scope>
    <source>
        <strain evidence="2 3">CBS 415.72m</strain>
    </source>
</reference>
<feature type="signal peptide" evidence="1">
    <location>
        <begin position="1"/>
        <end position="18"/>
    </location>
</feature>
<evidence type="ECO:0000313" key="3">
    <source>
        <dbReference type="Proteomes" id="UP001323405"/>
    </source>
</evidence>
<dbReference type="GeneID" id="87912526"/>
<name>A0ABR0G940_9PEZI</name>
<gene>
    <name evidence="2" type="ORF">QC762_609420</name>
</gene>
<dbReference type="Proteomes" id="UP001323405">
    <property type="component" value="Unassembled WGS sequence"/>
</dbReference>
<feature type="chain" id="PRO_5045089594" evidence="1">
    <location>
        <begin position="19"/>
        <end position="152"/>
    </location>
</feature>
<proteinExistence type="predicted"/>
<dbReference type="EMBL" id="JAFFHA010000008">
    <property type="protein sequence ID" value="KAK4652243.1"/>
    <property type="molecule type" value="Genomic_DNA"/>
</dbReference>
<evidence type="ECO:0000256" key="1">
    <source>
        <dbReference type="SAM" id="SignalP"/>
    </source>
</evidence>